<comment type="caution">
    <text evidence="2">Lacks conserved residue(s) required for the propagation of feature annotation.</text>
</comment>
<keyword evidence="3" id="KW-0175">Coiled coil</keyword>
<dbReference type="PANTHER" id="PTHR44591:SF3">
    <property type="entry name" value="RESPONSE REGULATORY DOMAIN-CONTAINING PROTEIN"/>
    <property type="match status" value="1"/>
</dbReference>
<name>A0A844GU33_9CHRO</name>
<sequence length="337" mass="38279">MKKRIVILDDLEDQNQLFLRLLNNANYKVIITENESHLLDLINSKYPDLVLLSACLKDKDVYLICKKIKLLEIGESIPVIFINRDQKYFDAETMFNAGGADYINYPFSSAEILTKIANQIELQTLRQEIKEKNNQLQKLIPHYQKLKLALEKAKLELANISNKNESSILPDRDYFLQILEKEWLRGARQRSSFGDVSETNISLVLAEITDFQAYQKNHEQELVKNCIDIVSKTLNATVKRPGDLVSHFNEGKFAILLPNTDQEGAKTVAIKINQNLSELQIPHHHSEISEYLSFCFGIATAIPSQALPASVLIDVGENALYTALAQRKGDAIMLDYV</sequence>
<dbReference type="SUPFAM" id="SSF55073">
    <property type="entry name" value="Nucleotide cyclase"/>
    <property type="match status" value="1"/>
</dbReference>
<reference evidence="6 7" key="1">
    <citation type="submission" date="2019-11" db="EMBL/GenBank/DDBJ databases">
        <title>Isolation of a new High Light Tolerant Cyanobacteria.</title>
        <authorList>
            <person name="Dobson Z."/>
            <person name="Vaughn N."/>
            <person name="Vaughn M."/>
            <person name="Fromme P."/>
            <person name="Mazor Y."/>
        </authorList>
    </citation>
    <scope>NUCLEOTIDE SEQUENCE [LARGE SCALE GENOMIC DNA]</scope>
    <source>
        <strain evidence="6 7">0216</strain>
    </source>
</reference>
<evidence type="ECO:0000256" key="3">
    <source>
        <dbReference type="SAM" id="Coils"/>
    </source>
</evidence>
<dbReference type="EMBL" id="WMIA01000020">
    <property type="protein sequence ID" value="MTF39997.1"/>
    <property type="molecule type" value="Genomic_DNA"/>
</dbReference>
<accession>A0A844GU33</accession>
<dbReference type="InterPro" id="IPR043128">
    <property type="entry name" value="Rev_trsase/Diguanyl_cyclase"/>
</dbReference>
<dbReference type="Pfam" id="PF00072">
    <property type="entry name" value="Response_reg"/>
    <property type="match status" value="1"/>
</dbReference>
<dbReference type="Gene3D" id="3.30.70.270">
    <property type="match status" value="1"/>
</dbReference>
<protein>
    <submittedName>
        <fullName evidence="6">Diguanylate cyclase</fullName>
    </submittedName>
</protein>
<dbReference type="AlphaFoldDB" id="A0A844GU33"/>
<dbReference type="PANTHER" id="PTHR44591">
    <property type="entry name" value="STRESS RESPONSE REGULATOR PROTEIN 1"/>
    <property type="match status" value="1"/>
</dbReference>
<dbReference type="PROSITE" id="PS50887">
    <property type="entry name" value="GGDEF"/>
    <property type="match status" value="1"/>
</dbReference>
<comment type="caution">
    <text evidence="6">The sequence shown here is derived from an EMBL/GenBank/DDBJ whole genome shotgun (WGS) entry which is preliminary data.</text>
</comment>
<dbReference type="RefSeq" id="WP_155084348.1">
    <property type="nucleotide sequence ID" value="NZ_WMIA01000020.1"/>
</dbReference>
<dbReference type="Gene3D" id="3.40.50.2300">
    <property type="match status" value="1"/>
</dbReference>
<proteinExistence type="predicted"/>
<dbReference type="InterPro" id="IPR050595">
    <property type="entry name" value="Bact_response_regulator"/>
</dbReference>
<dbReference type="InterPro" id="IPR029787">
    <property type="entry name" value="Nucleotide_cyclase"/>
</dbReference>
<evidence type="ECO:0000256" key="1">
    <source>
        <dbReference type="ARBA" id="ARBA00022553"/>
    </source>
</evidence>
<dbReference type="Proteomes" id="UP000437131">
    <property type="component" value="Unassembled WGS sequence"/>
</dbReference>
<evidence type="ECO:0000313" key="7">
    <source>
        <dbReference type="Proteomes" id="UP000437131"/>
    </source>
</evidence>
<dbReference type="SMART" id="SM00267">
    <property type="entry name" value="GGDEF"/>
    <property type="match status" value="1"/>
</dbReference>
<feature type="domain" description="GGDEF" evidence="5">
    <location>
        <begin position="199"/>
        <end position="336"/>
    </location>
</feature>
<dbReference type="SMART" id="SM00448">
    <property type="entry name" value="REC"/>
    <property type="match status" value="1"/>
</dbReference>
<dbReference type="InterPro" id="IPR001789">
    <property type="entry name" value="Sig_transdc_resp-reg_receiver"/>
</dbReference>
<dbReference type="SUPFAM" id="SSF52172">
    <property type="entry name" value="CheY-like"/>
    <property type="match status" value="1"/>
</dbReference>
<evidence type="ECO:0000313" key="6">
    <source>
        <dbReference type="EMBL" id="MTF39997.1"/>
    </source>
</evidence>
<dbReference type="InterPro" id="IPR011006">
    <property type="entry name" value="CheY-like_superfamily"/>
</dbReference>
<keyword evidence="1" id="KW-0597">Phosphoprotein</keyword>
<dbReference type="PROSITE" id="PS50110">
    <property type="entry name" value="RESPONSE_REGULATORY"/>
    <property type="match status" value="1"/>
</dbReference>
<dbReference type="Pfam" id="PF00990">
    <property type="entry name" value="GGDEF"/>
    <property type="match status" value="1"/>
</dbReference>
<evidence type="ECO:0000259" key="5">
    <source>
        <dbReference type="PROSITE" id="PS50887"/>
    </source>
</evidence>
<dbReference type="InterPro" id="IPR000160">
    <property type="entry name" value="GGDEF_dom"/>
</dbReference>
<feature type="coiled-coil region" evidence="3">
    <location>
        <begin position="115"/>
        <end position="163"/>
    </location>
</feature>
<feature type="domain" description="Response regulatory" evidence="4">
    <location>
        <begin position="4"/>
        <end position="120"/>
    </location>
</feature>
<gene>
    <name evidence="6" type="ORF">GGC33_13820</name>
</gene>
<evidence type="ECO:0000256" key="2">
    <source>
        <dbReference type="PROSITE-ProRule" id="PRU00169"/>
    </source>
</evidence>
<dbReference type="GO" id="GO:0000160">
    <property type="term" value="P:phosphorelay signal transduction system"/>
    <property type="evidence" value="ECO:0007669"/>
    <property type="project" value="InterPro"/>
</dbReference>
<evidence type="ECO:0000259" key="4">
    <source>
        <dbReference type="PROSITE" id="PS50110"/>
    </source>
</evidence>
<dbReference type="NCBIfam" id="TIGR00254">
    <property type="entry name" value="GGDEF"/>
    <property type="match status" value="1"/>
</dbReference>
<organism evidence="6 7">
    <name type="scientific">Cyanobacterium aponinum 0216</name>
    <dbReference type="NCBI Taxonomy" id="2676140"/>
    <lineage>
        <taxon>Bacteria</taxon>
        <taxon>Bacillati</taxon>
        <taxon>Cyanobacteriota</taxon>
        <taxon>Cyanophyceae</taxon>
        <taxon>Oscillatoriophycideae</taxon>
        <taxon>Chroococcales</taxon>
        <taxon>Geminocystaceae</taxon>
        <taxon>Cyanobacterium</taxon>
    </lineage>
</organism>